<protein>
    <submittedName>
        <fullName evidence="1">Uncharacterized protein</fullName>
    </submittedName>
</protein>
<dbReference type="EMBL" id="AFPZ01000102">
    <property type="protein sequence ID" value="EGQ21538.1"/>
    <property type="molecule type" value="Genomic_DNA"/>
</dbReference>
<proteinExistence type="predicted"/>
<accession>F9DWT4</accession>
<dbReference type="HOGENOM" id="CLU_3296747_0_0_9"/>
<gene>
    <name evidence="1" type="ORF">HMPREF9372_3265</name>
</gene>
<reference evidence="1 2" key="1">
    <citation type="submission" date="2011-04" db="EMBL/GenBank/DDBJ databases">
        <authorList>
            <person name="Muzny D."/>
            <person name="Qin X."/>
            <person name="Deng J."/>
            <person name="Jiang H."/>
            <person name="Liu Y."/>
            <person name="Qu J."/>
            <person name="Song X.-Z."/>
            <person name="Zhang L."/>
            <person name="Thornton R."/>
            <person name="Coyle M."/>
            <person name="Francisco L."/>
            <person name="Jackson L."/>
            <person name="Javaid M."/>
            <person name="Korchina V."/>
            <person name="Kovar C."/>
            <person name="Mata R."/>
            <person name="Mathew T."/>
            <person name="Ngo R."/>
            <person name="Nguyen L."/>
            <person name="Nguyen N."/>
            <person name="Okwuonu G."/>
            <person name="Ongeri F."/>
            <person name="Pham C."/>
            <person name="Simmons D."/>
            <person name="Wilczek-Boney K."/>
            <person name="Hale W."/>
            <person name="Jakkamsetti A."/>
            <person name="Pham P."/>
            <person name="Ruth R."/>
            <person name="San Lucas F."/>
            <person name="Warren J."/>
            <person name="Zhang J."/>
            <person name="Zhao Z."/>
            <person name="Zhou C."/>
            <person name="Zhu D."/>
            <person name="Lee S."/>
            <person name="Bess C."/>
            <person name="Blankenburg K."/>
            <person name="Forbes L."/>
            <person name="Fu Q."/>
            <person name="Gubbala S."/>
            <person name="Hirani K."/>
            <person name="Jayaseelan J.C."/>
            <person name="Lara F."/>
            <person name="Munidasa M."/>
            <person name="Palculict T."/>
            <person name="Patil S."/>
            <person name="Pu L.-L."/>
            <person name="Saada N."/>
            <person name="Tang L."/>
            <person name="Weissenberger G."/>
            <person name="Zhu Y."/>
            <person name="Hemphill L."/>
            <person name="Shang Y."/>
            <person name="Youmans B."/>
            <person name="Ayvaz T."/>
            <person name="Ross M."/>
            <person name="Santibanez J."/>
            <person name="Aqrawi P."/>
            <person name="Gross S."/>
            <person name="Joshi V."/>
            <person name="Fowler G."/>
            <person name="Nazareth L."/>
            <person name="Reid J."/>
            <person name="Worley K."/>
            <person name="Petrosino J."/>
            <person name="Highlander S."/>
            <person name="Gibbs R."/>
        </authorList>
    </citation>
    <scope>NUCLEOTIDE SEQUENCE [LARGE SCALE GENOMIC DNA]</scope>
    <source>
        <strain evidence="1 2">2681</strain>
    </source>
</reference>
<evidence type="ECO:0000313" key="2">
    <source>
        <dbReference type="Proteomes" id="UP000005316"/>
    </source>
</evidence>
<comment type="caution">
    <text evidence="1">The sequence shown here is derived from an EMBL/GenBank/DDBJ whole genome shotgun (WGS) entry which is preliminary data.</text>
</comment>
<evidence type="ECO:0000313" key="1">
    <source>
        <dbReference type="EMBL" id="EGQ21538.1"/>
    </source>
</evidence>
<name>F9DWT4_9BACL</name>
<dbReference type="Proteomes" id="UP000005316">
    <property type="component" value="Unassembled WGS sequence"/>
</dbReference>
<sequence>MEEYDAIANELSKLNAQSVALYDSKGTIQLIVRDFFSKSG</sequence>
<dbReference type="AlphaFoldDB" id="F9DWT4"/>
<organism evidence="1 2">
    <name type="scientific">Sporosarcina newyorkensis 2681</name>
    <dbReference type="NCBI Taxonomy" id="1027292"/>
    <lineage>
        <taxon>Bacteria</taxon>
        <taxon>Bacillati</taxon>
        <taxon>Bacillota</taxon>
        <taxon>Bacilli</taxon>
        <taxon>Bacillales</taxon>
        <taxon>Caryophanaceae</taxon>
        <taxon>Sporosarcina</taxon>
    </lineage>
</organism>